<feature type="active site" description="Cysteine sulfenic acid (-SOH) intermediate; for peroxidase activity" evidence="10">
    <location>
        <position position="53"/>
    </location>
</feature>
<keyword evidence="3 9" id="KW-0575">Peroxidase</keyword>
<feature type="domain" description="Thioredoxin" evidence="11">
    <location>
        <begin position="7"/>
        <end position="166"/>
    </location>
</feature>
<dbReference type="eggNOG" id="KOG0852">
    <property type="taxonomic scope" value="Eukaryota"/>
</dbReference>
<proteinExistence type="inferred from homology"/>
<dbReference type="Proteomes" id="UP000001357">
    <property type="component" value="Unassembled WGS sequence"/>
</dbReference>
<evidence type="ECO:0000259" key="11">
    <source>
        <dbReference type="PROSITE" id="PS51352"/>
    </source>
</evidence>
<dbReference type="Pfam" id="PF10417">
    <property type="entry name" value="1-cysPrx_C"/>
    <property type="match status" value="1"/>
</dbReference>
<dbReference type="GO" id="GO:0008379">
    <property type="term" value="F:thioredoxin peroxidase activity"/>
    <property type="evidence" value="ECO:0000318"/>
    <property type="project" value="GO_Central"/>
</dbReference>
<dbReference type="GO" id="GO:0005829">
    <property type="term" value="C:cytosol"/>
    <property type="evidence" value="ECO:0000318"/>
    <property type="project" value="GO_Central"/>
</dbReference>
<dbReference type="GO" id="GO:0042744">
    <property type="term" value="P:hydrogen peroxide catabolic process"/>
    <property type="evidence" value="ECO:0000318"/>
    <property type="project" value="GO_Central"/>
</dbReference>
<dbReference type="InterPro" id="IPR036249">
    <property type="entry name" value="Thioredoxin-like_sf"/>
</dbReference>
<dbReference type="InterPro" id="IPR013766">
    <property type="entry name" value="Thioredoxin_domain"/>
</dbReference>
<evidence type="ECO:0000256" key="6">
    <source>
        <dbReference type="ARBA" id="ARBA00023157"/>
    </source>
</evidence>
<dbReference type="OMA" id="AWMMQPR"/>
<dbReference type="CDD" id="cd03015">
    <property type="entry name" value="PRX_Typ2cys"/>
    <property type="match status" value="1"/>
</dbReference>
<evidence type="ECO:0000256" key="3">
    <source>
        <dbReference type="ARBA" id="ARBA00022559"/>
    </source>
</evidence>
<dbReference type="AlphaFoldDB" id="A9VBU1"/>
<comment type="similarity">
    <text evidence="1">Belongs to the peroxiredoxin family. AhpC/Prx1 subfamily.</text>
</comment>
<evidence type="ECO:0000256" key="10">
    <source>
        <dbReference type="PIRSR" id="PIRSR000239-1"/>
    </source>
</evidence>
<evidence type="ECO:0000256" key="2">
    <source>
        <dbReference type="ARBA" id="ARBA00013017"/>
    </source>
</evidence>
<dbReference type="FunCoup" id="A9VBU1">
    <property type="interactions" value="1254"/>
</dbReference>
<organism evidence="12 13">
    <name type="scientific">Monosiga brevicollis</name>
    <name type="common">Choanoflagellate</name>
    <dbReference type="NCBI Taxonomy" id="81824"/>
    <lineage>
        <taxon>Eukaryota</taxon>
        <taxon>Choanoflagellata</taxon>
        <taxon>Craspedida</taxon>
        <taxon>Salpingoecidae</taxon>
        <taxon>Monosiga</taxon>
    </lineage>
</organism>
<accession>A9VBU1</accession>
<dbReference type="SUPFAM" id="SSF52833">
    <property type="entry name" value="Thioredoxin-like"/>
    <property type="match status" value="1"/>
</dbReference>
<keyword evidence="7 9" id="KW-0676">Redox-active center</keyword>
<evidence type="ECO:0000256" key="9">
    <source>
        <dbReference type="PIRNR" id="PIRNR000239"/>
    </source>
</evidence>
<dbReference type="PANTHER" id="PTHR10681:SF171">
    <property type="entry name" value="PEROXIREDOXIN 4"/>
    <property type="match status" value="1"/>
</dbReference>
<evidence type="ECO:0000313" key="13">
    <source>
        <dbReference type="Proteomes" id="UP000001357"/>
    </source>
</evidence>
<comment type="catalytic activity">
    <reaction evidence="8">
        <text>a hydroperoxide + [thioredoxin]-dithiol = an alcohol + [thioredoxin]-disulfide + H2O</text>
        <dbReference type="Rhea" id="RHEA:62620"/>
        <dbReference type="Rhea" id="RHEA-COMP:10698"/>
        <dbReference type="Rhea" id="RHEA-COMP:10700"/>
        <dbReference type="ChEBI" id="CHEBI:15377"/>
        <dbReference type="ChEBI" id="CHEBI:29950"/>
        <dbReference type="ChEBI" id="CHEBI:30879"/>
        <dbReference type="ChEBI" id="CHEBI:35924"/>
        <dbReference type="ChEBI" id="CHEBI:50058"/>
        <dbReference type="EC" id="1.11.1.24"/>
    </reaction>
</comment>
<evidence type="ECO:0000256" key="1">
    <source>
        <dbReference type="ARBA" id="ARBA00009796"/>
    </source>
</evidence>
<dbReference type="InterPro" id="IPR019479">
    <property type="entry name" value="Peroxiredoxin_C"/>
</dbReference>
<keyword evidence="5 9" id="KW-0560">Oxidoreductase</keyword>
<sequence>MSVVPTARIGKPAPDFKLPACLNGSEVGEISLEQFKGKYLVIAVYPLDWTFVCPTEILAFNDRVQEFRDANCEVIVGSIDSEFSHLAWAQHPRKDGGLAPMSIPMFADKAHTFTKALGCYVEEEGCALRGLYIIDDKGILRNITMNDFPVGRNVDEVLRLVKAFQFTDKHGEVCPANWTPGADTIVPHPAKKAKYFNKVNE</sequence>
<dbReference type="GO" id="GO:0006979">
    <property type="term" value="P:response to oxidative stress"/>
    <property type="evidence" value="ECO:0000318"/>
    <property type="project" value="GO_Central"/>
</dbReference>
<evidence type="ECO:0000256" key="5">
    <source>
        <dbReference type="ARBA" id="ARBA00023002"/>
    </source>
</evidence>
<dbReference type="STRING" id="81824.A9VBU1"/>
<evidence type="ECO:0000256" key="7">
    <source>
        <dbReference type="ARBA" id="ARBA00023284"/>
    </source>
</evidence>
<reference evidence="12 13" key="1">
    <citation type="journal article" date="2008" name="Nature">
        <title>The genome of the choanoflagellate Monosiga brevicollis and the origin of metazoans.</title>
        <authorList>
            <consortium name="JGI Sequencing"/>
            <person name="King N."/>
            <person name="Westbrook M.J."/>
            <person name="Young S.L."/>
            <person name="Kuo A."/>
            <person name="Abedin M."/>
            <person name="Chapman J."/>
            <person name="Fairclough S."/>
            <person name="Hellsten U."/>
            <person name="Isogai Y."/>
            <person name="Letunic I."/>
            <person name="Marr M."/>
            <person name="Pincus D."/>
            <person name="Putnam N."/>
            <person name="Rokas A."/>
            <person name="Wright K.J."/>
            <person name="Zuzow R."/>
            <person name="Dirks W."/>
            <person name="Good M."/>
            <person name="Goodstein D."/>
            <person name="Lemons D."/>
            <person name="Li W."/>
            <person name="Lyons J.B."/>
            <person name="Morris A."/>
            <person name="Nichols S."/>
            <person name="Richter D.J."/>
            <person name="Salamov A."/>
            <person name="Bork P."/>
            <person name="Lim W.A."/>
            <person name="Manning G."/>
            <person name="Miller W.T."/>
            <person name="McGinnis W."/>
            <person name="Shapiro H."/>
            <person name="Tjian R."/>
            <person name="Grigoriev I.V."/>
            <person name="Rokhsar D."/>
        </authorList>
    </citation>
    <scope>NUCLEOTIDE SEQUENCE [LARGE SCALE GENOMIC DNA]</scope>
    <source>
        <strain evidence="13">MX1 / ATCC 50154</strain>
    </source>
</reference>
<evidence type="ECO:0000256" key="4">
    <source>
        <dbReference type="ARBA" id="ARBA00022862"/>
    </source>
</evidence>
<keyword evidence="4 9" id="KW-0049">Antioxidant</keyword>
<protein>
    <recommendedName>
        <fullName evidence="2">thioredoxin-dependent peroxiredoxin</fullName>
        <ecNumber evidence="2">1.11.1.24</ecNumber>
    </recommendedName>
</protein>
<keyword evidence="13" id="KW-1185">Reference proteome</keyword>
<dbReference type="EMBL" id="CH991578">
    <property type="protein sequence ID" value="EDQ84991.1"/>
    <property type="molecule type" value="Genomic_DNA"/>
</dbReference>
<dbReference type="InterPro" id="IPR000866">
    <property type="entry name" value="AhpC/TSA"/>
</dbReference>
<dbReference type="InterPro" id="IPR050217">
    <property type="entry name" value="Peroxiredoxin"/>
</dbReference>
<comment type="function">
    <text evidence="9">Thiol-specific peroxidase that catalyzes the reduction of hydrogen peroxide and organic hydroperoxides to water and alcohols, respectively.</text>
</comment>
<evidence type="ECO:0000256" key="8">
    <source>
        <dbReference type="ARBA" id="ARBA00049091"/>
    </source>
</evidence>
<dbReference type="PROSITE" id="PS51352">
    <property type="entry name" value="THIOREDOXIN_2"/>
    <property type="match status" value="1"/>
</dbReference>
<dbReference type="GeneID" id="5895434"/>
<dbReference type="RefSeq" id="XP_001750161.1">
    <property type="nucleotide sequence ID" value="XM_001750109.1"/>
</dbReference>
<gene>
    <name evidence="12" type="ORF">MONBRDRAFT_12294</name>
</gene>
<dbReference type="EC" id="1.11.1.24" evidence="2"/>
<keyword evidence="6" id="KW-1015">Disulfide bond</keyword>
<dbReference type="InterPro" id="IPR024706">
    <property type="entry name" value="Peroxiredoxin_AhpC-typ"/>
</dbReference>
<evidence type="ECO:0000313" key="12">
    <source>
        <dbReference type="EMBL" id="EDQ84991.1"/>
    </source>
</evidence>
<dbReference type="Gene3D" id="3.40.30.10">
    <property type="entry name" value="Glutaredoxin"/>
    <property type="match status" value="1"/>
</dbReference>
<dbReference type="InParanoid" id="A9VBU1"/>
<dbReference type="PANTHER" id="PTHR10681">
    <property type="entry name" value="THIOREDOXIN PEROXIDASE"/>
    <property type="match status" value="1"/>
</dbReference>
<name>A9VBU1_MONBE</name>
<dbReference type="Pfam" id="PF00578">
    <property type="entry name" value="AhpC-TSA"/>
    <property type="match status" value="1"/>
</dbReference>
<dbReference type="GO" id="GO:0045454">
    <property type="term" value="P:cell redox homeostasis"/>
    <property type="evidence" value="ECO:0000318"/>
    <property type="project" value="GO_Central"/>
</dbReference>
<dbReference type="KEGG" id="mbr:MONBRDRAFT_12294"/>
<dbReference type="PIRSF" id="PIRSF000239">
    <property type="entry name" value="AHPC"/>
    <property type="match status" value="1"/>
</dbReference>
<dbReference type="FunFam" id="3.40.30.10:FF:000003">
    <property type="entry name" value="Peroxiredoxin 1"/>
    <property type="match status" value="1"/>
</dbReference>